<feature type="domain" description="UDP-3-O-[3-hydroxymyristoyl] glucosamine N-acyltransferase non-repeat region" evidence="8">
    <location>
        <begin position="30"/>
        <end position="95"/>
    </location>
</feature>
<accession>A0A6I6MVL5</accession>
<dbReference type="InterPro" id="IPR020573">
    <property type="entry name" value="UDP_GlcNAc_AcTrfase_non-rep"/>
</dbReference>
<keyword evidence="4 7" id="KW-0677">Repeat</keyword>
<gene>
    <name evidence="7 9" type="primary">lpxD</name>
    <name evidence="9" type="ORF">DSM104635_02047</name>
</gene>
<evidence type="ECO:0000256" key="2">
    <source>
        <dbReference type="ARBA" id="ARBA00022556"/>
    </source>
</evidence>
<dbReference type="InterPro" id="IPR018357">
    <property type="entry name" value="Hexapep_transf_CS"/>
</dbReference>
<evidence type="ECO:0000256" key="7">
    <source>
        <dbReference type="HAMAP-Rule" id="MF_00523"/>
    </source>
</evidence>
<dbReference type="RefSeq" id="WP_158766085.1">
    <property type="nucleotide sequence ID" value="NZ_CP047045.1"/>
</dbReference>
<protein>
    <recommendedName>
        <fullName evidence="7">UDP-3-O-acylglucosamine N-acyltransferase</fullName>
        <ecNumber evidence="7">2.3.1.191</ecNumber>
    </recommendedName>
</protein>
<dbReference type="InterPro" id="IPR011004">
    <property type="entry name" value="Trimer_LpxA-like_sf"/>
</dbReference>
<dbReference type="Gene3D" id="3.40.1390.10">
    <property type="entry name" value="MurE/MurF, N-terminal domain"/>
    <property type="match status" value="1"/>
</dbReference>
<dbReference type="InterPro" id="IPR007691">
    <property type="entry name" value="LpxD"/>
</dbReference>
<dbReference type="GO" id="GO:0016410">
    <property type="term" value="F:N-acyltransferase activity"/>
    <property type="evidence" value="ECO:0007669"/>
    <property type="project" value="InterPro"/>
</dbReference>
<keyword evidence="2 7" id="KW-0441">Lipid A biosynthesis</keyword>
<evidence type="ECO:0000256" key="1">
    <source>
        <dbReference type="ARBA" id="ARBA00022516"/>
    </source>
</evidence>
<dbReference type="Proteomes" id="UP000431269">
    <property type="component" value="Chromosome"/>
</dbReference>
<evidence type="ECO:0000259" key="8">
    <source>
        <dbReference type="Pfam" id="PF04613"/>
    </source>
</evidence>
<reference evidence="10" key="1">
    <citation type="submission" date="2019-12" db="EMBL/GenBank/DDBJ databases">
        <title>Complete genome of Terracaulis silvestris 0127_4.</title>
        <authorList>
            <person name="Vieira S."/>
            <person name="Riedel T."/>
            <person name="Sproer C."/>
            <person name="Pascual J."/>
            <person name="Boedeker C."/>
            <person name="Overmann J."/>
        </authorList>
    </citation>
    <scope>NUCLEOTIDE SEQUENCE [LARGE SCALE GENOMIC DNA]</scope>
    <source>
        <strain evidence="10">0127_4</strain>
    </source>
</reference>
<dbReference type="GO" id="GO:0103118">
    <property type="term" value="F:UDP-3-O-[(3R)-3-hydroxyacyl]-glucosamine N-acyltransferase activity"/>
    <property type="evidence" value="ECO:0007669"/>
    <property type="project" value="UniProtKB-EC"/>
</dbReference>
<sequence>MIDPRFYQALGPVTVRALAPSADIGGDPERLVSSAAPADQAGLTDLCYFEGKRGATALTNAPAACIITPAQAHLAPNAGALILTDRPRGAFARLVPALLRPRGFPPGAPSIDPSAKIEEGVQLGAGVVIGADAQIGAGAVIGPNSVIGPGVTIGRRAKIGPRVSIAFALIGDDVNILSGAVIGEQGFGVAGDASGPIDVPHLGRVIVQDRVTVGANSCIDRGVFDDTVIGEGTKIDNLCHIAHNCQIGRGVLMAAFGGVSGSTVVGDNVTLGGRVGIADHRKIGAGATLAGGAAVFQDVPPGEVWSGYPAKPLRKWLREAAWLSRKAGARNEGE</sequence>
<dbReference type="InterPro" id="IPR001451">
    <property type="entry name" value="Hexapep"/>
</dbReference>
<comment type="pathway">
    <text evidence="7">Bacterial outer membrane biogenesis; LPS lipid A biosynthesis.</text>
</comment>
<comment type="function">
    <text evidence="7">Catalyzes the N-acylation of UDP-3-O-acylglucosamine using 3-hydroxyacyl-ACP as the acyl donor. Is involved in the biosynthesis of lipid A, a phosphorylated glycolipid that anchors the lipopolysaccharide to the outer membrane of the cell.</text>
</comment>
<evidence type="ECO:0000256" key="4">
    <source>
        <dbReference type="ARBA" id="ARBA00022737"/>
    </source>
</evidence>
<dbReference type="Gene3D" id="2.160.10.10">
    <property type="entry name" value="Hexapeptide repeat proteins"/>
    <property type="match status" value="1"/>
</dbReference>
<dbReference type="HAMAP" id="MF_00523">
    <property type="entry name" value="LpxD"/>
    <property type="match status" value="1"/>
</dbReference>
<dbReference type="Pfam" id="PF00132">
    <property type="entry name" value="Hexapep"/>
    <property type="match status" value="2"/>
</dbReference>
<dbReference type="PROSITE" id="PS00101">
    <property type="entry name" value="HEXAPEP_TRANSFERASES"/>
    <property type="match status" value="1"/>
</dbReference>
<dbReference type="SUPFAM" id="SSF51161">
    <property type="entry name" value="Trimeric LpxA-like enzymes"/>
    <property type="match status" value="1"/>
</dbReference>
<evidence type="ECO:0000313" key="9">
    <source>
        <dbReference type="EMBL" id="QGZ95203.1"/>
    </source>
</evidence>
<keyword evidence="6 7" id="KW-0012">Acyltransferase</keyword>
<evidence type="ECO:0000256" key="6">
    <source>
        <dbReference type="ARBA" id="ARBA00023315"/>
    </source>
</evidence>
<dbReference type="AlphaFoldDB" id="A0A6I6MVL5"/>
<evidence type="ECO:0000313" key="10">
    <source>
        <dbReference type="Proteomes" id="UP000431269"/>
    </source>
</evidence>
<dbReference type="NCBIfam" id="TIGR01853">
    <property type="entry name" value="lipid_A_lpxD"/>
    <property type="match status" value="1"/>
</dbReference>
<dbReference type="EC" id="2.3.1.191" evidence="7"/>
<evidence type="ECO:0000256" key="5">
    <source>
        <dbReference type="ARBA" id="ARBA00023098"/>
    </source>
</evidence>
<keyword evidence="10" id="KW-1185">Reference proteome</keyword>
<dbReference type="GO" id="GO:0016020">
    <property type="term" value="C:membrane"/>
    <property type="evidence" value="ECO:0007669"/>
    <property type="project" value="GOC"/>
</dbReference>
<proteinExistence type="inferred from homology"/>
<evidence type="ECO:0000256" key="3">
    <source>
        <dbReference type="ARBA" id="ARBA00022679"/>
    </source>
</evidence>
<name>A0A6I6MVL5_9CAUL</name>
<keyword evidence="3 7" id="KW-0808">Transferase</keyword>
<dbReference type="NCBIfam" id="NF002060">
    <property type="entry name" value="PRK00892.1"/>
    <property type="match status" value="1"/>
</dbReference>
<dbReference type="EMBL" id="CP047045">
    <property type="protein sequence ID" value="QGZ95203.1"/>
    <property type="molecule type" value="Genomic_DNA"/>
</dbReference>
<keyword evidence="5 7" id="KW-0443">Lipid metabolism</keyword>
<dbReference type="KEGG" id="tsv:DSM104635_02047"/>
<dbReference type="UniPathway" id="UPA00973"/>
<dbReference type="PANTHER" id="PTHR43378:SF2">
    <property type="entry name" value="UDP-3-O-ACYLGLUCOSAMINE N-ACYLTRANSFERASE 1, MITOCHONDRIAL-RELATED"/>
    <property type="match status" value="1"/>
</dbReference>
<dbReference type="CDD" id="cd03352">
    <property type="entry name" value="LbH_LpxD"/>
    <property type="match status" value="1"/>
</dbReference>
<comment type="catalytic activity">
    <reaction evidence="7">
        <text>a UDP-3-O-[(3R)-3-hydroxyacyl]-alpha-D-glucosamine + a (3R)-hydroxyacyl-[ACP] = a UDP-2-N,3-O-bis[(3R)-3-hydroxyacyl]-alpha-D-glucosamine + holo-[ACP] + H(+)</text>
        <dbReference type="Rhea" id="RHEA:53836"/>
        <dbReference type="Rhea" id="RHEA-COMP:9685"/>
        <dbReference type="Rhea" id="RHEA-COMP:9945"/>
        <dbReference type="ChEBI" id="CHEBI:15378"/>
        <dbReference type="ChEBI" id="CHEBI:64479"/>
        <dbReference type="ChEBI" id="CHEBI:78827"/>
        <dbReference type="ChEBI" id="CHEBI:137740"/>
        <dbReference type="ChEBI" id="CHEBI:137748"/>
        <dbReference type="EC" id="2.3.1.191"/>
    </reaction>
</comment>
<dbReference type="GO" id="GO:0009245">
    <property type="term" value="P:lipid A biosynthetic process"/>
    <property type="evidence" value="ECO:0007669"/>
    <property type="project" value="UniProtKB-UniRule"/>
</dbReference>
<comment type="similarity">
    <text evidence="7">Belongs to the transferase hexapeptide repeat family. LpxD subfamily.</text>
</comment>
<keyword evidence="1 7" id="KW-0444">Lipid biosynthesis</keyword>
<feature type="active site" description="Proton acceptor" evidence="7">
    <location>
        <position position="243"/>
    </location>
</feature>
<dbReference type="Pfam" id="PF04613">
    <property type="entry name" value="LpxD"/>
    <property type="match status" value="1"/>
</dbReference>
<dbReference type="PANTHER" id="PTHR43378">
    <property type="entry name" value="UDP-3-O-ACYLGLUCOSAMINE N-ACYLTRANSFERASE"/>
    <property type="match status" value="1"/>
</dbReference>
<organism evidence="9 10">
    <name type="scientific">Terricaulis silvestris</name>
    <dbReference type="NCBI Taxonomy" id="2686094"/>
    <lineage>
        <taxon>Bacteria</taxon>
        <taxon>Pseudomonadati</taxon>
        <taxon>Pseudomonadota</taxon>
        <taxon>Alphaproteobacteria</taxon>
        <taxon>Caulobacterales</taxon>
        <taxon>Caulobacteraceae</taxon>
        <taxon>Terricaulis</taxon>
    </lineage>
</organism>
<comment type="subunit">
    <text evidence="7">Homotrimer.</text>
</comment>